<dbReference type="RefSeq" id="WP_116537232.1">
    <property type="nucleotide sequence ID" value="NZ_QDFT01000012.1"/>
</dbReference>
<dbReference type="InterPro" id="IPR014782">
    <property type="entry name" value="Peptidase_M1_dom"/>
</dbReference>
<dbReference type="SUPFAM" id="SSF63737">
    <property type="entry name" value="Leukotriene A4 hydrolase N-terminal domain"/>
    <property type="match status" value="1"/>
</dbReference>
<dbReference type="PRINTS" id="PR00756">
    <property type="entry name" value="ALADIPTASE"/>
</dbReference>
<evidence type="ECO:0000256" key="3">
    <source>
        <dbReference type="ARBA" id="ARBA00010136"/>
    </source>
</evidence>
<dbReference type="GO" id="GO:0016285">
    <property type="term" value="F:alanyl aminopeptidase activity"/>
    <property type="evidence" value="ECO:0007669"/>
    <property type="project" value="UniProtKB-EC"/>
</dbReference>
<dbReference type="PANTHER" id="PTHR11533">
    <property type="entry name" value="PROTEASE M1 ZINC METALLOPROTEASE"/>
    <property type="match status" value="1"/>
</dbReference>
<evidence type="ECO:0000256" key="2">
    <source>
        <dbReference type="ARBA" id="ARBA00001947"/>
    </source>
</evidence>
<keyword evidence="8" id="KW-0378">Hydrolase</keyword>
<organism evidence="15 16">
    <name type="scientific">Microbacterium testaceum</name>
    <name type="common">Aureobacterium testaceum</name>
    <name type="synonym">Brevibacterium testaceum</name>
    <dbReference type="NCBI Taxonomy" id="2033"/>
    <lineage>
        <taxon>Bacteria</taxon>
        <taxon>Bacillati</taxon>
        <taxon>Actinomycetota</taxon>
        <taxon>Actinomycetes</taxon>
        <taxon>Micrococcales</taxon>
        <taxon>Microbacteriaceae</taxon>
        <taxon>Microbacterium</taxon>
    </lineage>
</organism>
<dbReference type="AlphaFoldDB" id="A0A2T7WP42"/>
<feature type="domain" description="Peptidase M1 membrane alanine aminopeptidase" evidence="13">
    <location>
        <begin position="281"/>
        <end position="422"/>
    </location>
</feature>
<dbReference type="EMBL" id="QDFT01000012">
    <property type="protein sequence ID" value="PVE75983.1"/>
    <property type="molecule type" value="Genomic_DNA"/>
</dbReference>
<dbReference type="Pfam" id="PF17900">
    <property type="entry name" value="Peptidase_M1_N"/>
    <property type="match status" value="1"/>
</dbReference>
<keyword evidence="6" id="KW-0645">Protease</keyword>
<dbReference type="InterPro" id="IPR045357">
    <property type="entry name" value="Aminopeptidase_N-like_N"/>
</dbReference>
<accession>A0A2T7WP42</accession>
<evidence type="ECO:0000313" key="16">
    <source>
        <dbReference type="Proteomes" id="UP000244649"/>
    </source>
</evidence>
<feature type="domain" description="Aminopeptidase N-like N-terminal" evidence="14">
    <location>
        <begin position="126"/>
        <end position="189"/>
    </location>
</feature>
<keyword evidence="7" id="KW-0479">Metal-binding</keyword>
<comment type="caution">
    <text evidence="15">The sequence shown here is derived from an EMBL/GenBank/DDBJ whole genome shotgun (WGS) entry which is preliminary data.</text>
</comment>
<comment type="catalytic activity">
    <reaction evidence="1">
        <text>Release of an N-terminal amino acid, Xaa-|-Yaa- from a peptide, amide or arylamide. Xaa is preferably Ala, but may be most amino acids including Pro (slow action). When a terminal hydrophobic residue is followed by a prolyl residue, the two may be released as an intact Xaa-Pro dipeptide.</text>
        <dbReference type="EC" id="3.4.11.2"/>
    </reaction>
</comment>
<evidence type="ECO:0000256" key="11">
    <source>
        <dbReference type="ARBA" id="ARBA00029811"/>
    </source>
</evidence>
<comment type="cofactor">
    <cofactor evidence="2">
        <name>Zn(2+)</name>
        <dbReference type="ChEBI" id="CHEBI:29105"/>
    </cofactor>
</comment>
<evidence type="ECO:0000256" key="8">
    <source>
        <dbReference type="ARBA" id="ARBA00022801"/>
    </source>
</evidence>
<keyword evidence="10" id="KW-0482">Metalloprotease</keyword>
<evidence type="ECO:0000313" key="15">
    <source>
        <dbReference type="EMBL" id="PVE75983.1"/>
    </source>
</evidence>
<evidence type="ECO:0000256" key="12">
    <source>
        <dbReference type="ARBA" id="ARBA00031533"/>
    </source>
</evidence>
<reference evidence="15 16" key="1">
    <citation type="submission" date="2018-04" db="EMBL/GenBank/DDBJ databases">
        <authorList>
            <person name="Go L.Y."/>
            <person name="Mitchell J.A."/>
        </authorList>
    </citation>
    <scope>NUCLEOTIDE SEQUENCE [LARGE SCALE GENOMIC DNA]</scope>
    <source>
        <strain evidence="15 16">TPD7010</strain>
    </source>
</reference>
<evidence type="ECO:0000256" key="1">
    <source>
        <dbReference type="ARBA" id="ARBA00000098"/>
    </source>
</evidence>
<dbReference type="GO" id="GO:0006508">
    <property type="term" value="P:proteolysis"/>
    <property type="evidence" value="ECO:0007669"/>
    <property type="project" value="UniProtKB-KW"/>
</dbReference>
<dbReference type="InterPro" id="IPR027268">
    <property type="entry name" value="Peptidase_M4/M1_CTD_sf"/>
</dbReference>
<comment type="similarity">
    <text evidence="3">Belongs to the peptidase M1 family.</text>
</comment>
<evidence type="ECO:0000259" key="14">
    <source>
        <dbReference type="Pfam" id="PF17900"/>
    </source>
</evidence>
<dbReference type="SUPFAM" id="SSF55486">
    <property type="entry name" value="Metalloproteases ('zincins'), catalytic domain"/>
    <property type="match status" value="1"/>
</dbReference>
<sequence length="432" mass="46526">MSAADPYAPQSGDTSYDVDSYDLALGYRVRTNRLEGTATIVAVARVDLASFALDLVGLRTTRVRVDGAAARFAAGPRVLRVTPAARIAAGDRFEVEVTYAGAPAPRRSRWGTVGWEELTDGSLVAGQPIGAPTWFPCNDRPDDRARMRMEITVDDGYTVAATGVVGATTRRGGRVTTVFTSGVPTATYLAAVHVGRYRTTPLAGSGAGVVPAVTVTAPPALAAASDRAFSSVPDMLRLFDRLFGAYPQEACALVVTADELEIPLEAQGLAVFGMNHLVPAAQRLVAHELAHQWFGNSVGIARWSDIWLNEGFACYAEWLWSEESGGDDVDACAADHYRRLAAKPRDLLLVDPGPDDMFDDRVYKRGALALHALRRRLGDGAFFDLLREWTSAHRHALVTTDDFRAAVDRAGGADAVDLLSRWIDREALPALS</sequence>
<dbReference type="InterPro" id="IPR050344">
    <property type="entry name" value="Peptidase_M1_aminopeptidases"/>
</dbReference>
<dbReference type="InterPro" id="IPR001930">
    <property type="entry name" value="Peptidase_M1"/>
</dbReference>
<evidence type="ECO:0000256" key="9">
    <source>
        <dbReference type="ARBA" id="ARBA00022833"/>
    </source>
</evidence>
<dbReference type="Gene3D" id="1.10.390.10">
    <property type="entry name" value="Neutral Protease Domain 2"/>
    <property type="match status" value="1"/>
</dbReference>
<proteinExistence type="inferred from homology"/>
<dbReference type="GO" id="GO:0008237">
    <property type="term" value="F:metallopeptidase activity"/>
    <property type="evidence" value="ECO:0007669"/>
    <property type="project" value="UniProtKB-KW"/>
</dbReference>
<dbReference type="Gene3D" id="2.60.40.1730">
    <property type="entry name" value="tricorn interacting facor f3 domain"/>
    <property type="match status" value="1"/>
</dbReference>
<dbReference type="Pfam" id="PF01433">
    <property type="entry name" value="Peptidase_M1"/>
    <property type="match status" value="1"/>
</dbReference>
<keyword evidence="9" id="KW-0862">Zinc</keyword>
<dbReference type="CDD" id="cd09603">
    <property type="entry name" value="M1_APN_like"/>
    <property type="match status" value="1"/>
</dbReference>
<protein>
    <recommendedName>
        <fullName evidence="5">Aminopeptidase N</fullName>
        <ecNumber evidence="4">3.4.11.2</ecNumber>
    </recommendedName>
    <alternativeName>
        <fullName evidence="11">Alanine aminopeptidase</fullName>
    </alternativeName>
    <alternativeName>
        <fullName evidence="12">Lysyl aminopeptidase</fullName>
    </alternativeName>
</protein>
<dbReference type="Proteomes" id="UP000244649">
    <property type="component" value="Unassembled WGS sequence"/>
</dbReference>
<dbReference type="EC" id="3.4.11.2" evidence="4"/>
<evidence type="ECO:0000256" key="10">
    <source>
        <dbReference type="ARBA" id="ARBA00023049"/>
    </source>
</evidence>
<dbReference type="GO" id="GO:0008270">
    <property type="term" value="F:zinc ion binding"/>
    <property type="evidence" value="ECO:0007669"/>
    <property type="project" value="InterPro"/>
</dbReference>
<evidence type="ECO:0000256" key="6">
    <source>
        <dbReference type="ARBA" id="ARBA00022670"/>
    </source>
</evidence>
<evidence type="ECO:0000256" key="5">
    <source>
        <dbReference type="ARBA" id="ARBA00015611"/>
    </source>
</evidence>
<gene>
    <name evidence="15" type="ORF">DC432_06890</name>
</gene>
<name>A0A2T7WP42_MICTE</name>
<evidence type="ECO:0000259" key="13">
    <source>
        <dbReference type="Pfam" id="PF01433"/>
    </source>
</evidence>
<evidence type="ECO:0000256" key="7">
    <source>
        <dbReference type="ARBA" id="ARBA00022723"/>
    </source>
</evidence>
<evidence type="ECO:0000256" key="4">
    <source>
        <dbReference type="ARBA" id="ARBA00012564"/>
    </source>
</evidence>
<dbReference type="InterPro" id="IPR042097">
    <property type="entry name" value="Aminopeptidase_N-like_N_sf"/>
</dbReference>